<dbReference type="EMBL" id="JAVDXT010000002">
    <property type="protein sequence ID" value="MDR7377176.1"/>
    <property type="molecule type" value="Genomic_DNA"/>
</dbReference>
<gene>
    <name evidence="3" type="ORF">J2X19_001855</name>
</gene>
<feature type="region of interest" description="Disordered" evidence="1">
    <location>
        <begin position="200"/>
        <end position="227"/>
    </location>
</feature>
<proteinExistence type="predicted"/>
<keyword evidence="4" id="KW-1185">Reference proteome</keyword>
<keyword evidence="2" id="KW-0472">Membrane</keyword>
<feature type="transmembrane region" description="Helical" evidence="2">
    <location>
        <begin position="308"/>
        <end position="328"/>
    </location>
</feature>
<dbReference type="RefSeq" id="WP_310372738.1">
    <property type="nucleotide sequence ID" value="NZ_JAVDXT010000002.1"/>
</dbReference>
<keyword evidence="2" id="KW-0812">Transmembrane</keyword>
<feature type="compositionally biased region" description="Low complexity" evidence="1">
    <location>
        <begin position="214"/>
        <end position="227"/>
    </location>
</feature>
<accession>A0ABU2C7A3</accession>
<reference evidence="3 4" key="1">
    <citation type="submission" date="2023-07" db="EMBL/GenBank/DDBJ databases">
        <title>Sorghum-associated microbial communities from plants grown in Nebraska, USA.</title>
        <authorList>
            <person name="Schachtman D."/>
        </authorList>
    </citation>
    <scope>NUCLEOTIDE SEQUENCE [LARGE SCALE GENOMIC DNA]</scope>
    <source>
        <strain evidence="3 4">BE313</strain>
    </source>
</reference>
<evidence type="ECO:0000313" key="3">
    <source>
        <dbReference type="EMBL" id="MDR7377176.1"/>
    </source>
</evidence>
<evidence type="ECO:0000313" key="4">
    <source>
        <dbReference type="Proteomes" id="UP001180487"/>
    </source>
</evidence>
<evidence type="ECO:0008006" key="5">
    <source>
        <dbReference type="Google" id="ProtNLM"/>
    </source>
</evidence>
<feature type="transmembrane region" description="Helical" evidence="2">
    <location>
        <begin position="27"/>
        <end position="46"/>
    </location>
</feature>
<keyword evidence="2" id="KW-1133">Transmembrane helix</keyword>
<feature type="transmembrane region" description="Helical" evidence="2">
    <location>
        <begin position="105"/>
        <end position="123"/>
    </location>
</feature>
<feature type="transmembrane region" description="Helical" evidence="2">
    <location>
        <begin position="160"/>
        <end position="181"/>
    </location>
</feature>
<dbReference type="Proteomes" id="UP001180487">
    <property type="component" value="Unassembled WGS sequence"/>
</dbReference>
<sequence length="441" mass="47758">MVVLTGLSYLFVGLGFSYLDRQFRSFGVESLLWLVWALLGFGAGALHVNKPGSNGQTLWMVLGTTGFVLALFPGFALYAFARWICLVLMVTMGARAAMLATQRDFYLTLTVIFSVSFMVATHFRADWSLWFYLGPAWVFGGLALAWQHAAGTRLPRWTRLSMTLGFIGISFAVTALLFLFMPRPATLGFGFLPPGTDTPGMFSQPAGEGGKQPAQATGGVSGAQASGAGLGGSGTALQGSWMRQWGSMLGGMRSTLTDPFIPQWQRGLIEGLLDGAQSLLDSLAGGSAEPSDGVVGEGTGSQSAYETYTITIHWLYWLLFLLAAYFLWRSRYRVGLSFALGCAWLLARRFPAQSMRLSAQAMGWCLHAHGHKRQAGQSVREHWGAAAPAPLARRWMGQALEIYGETRFGGVAASPQRARHMRKATQGACDIIMGLAPELAR</sequence>
<comment type="caution">
    <text evidence="3">The sequence shown here is derived from an EMBL/GenBank/DDBJ whole genome shotgun (WGS) entry which is preliminary data.</text>
</comment>
<evidence type="ECO:0000256" key="1">
    <source>
        <dbReference type="SAM" id="MobiDB-lite"/>
    </source>
</evidence>
<feature type="transmembrane region" description="Helical" evidence="2">
    <location>
        <begin position="58"/>
        <end position="75"/>
    </location>
</feature>
<evidence type="ECO:0000256" key="2">
    <source>
        <dbReference type="SAM" id="Phobius"/>
    </source>
</evidence>
<organism evidence="3 4">
    <name type="scientific">Rhodoferax ferrireducens</name>
    <dbReference type="NCBI Taxonomy" id="192843"/>
    <lineage>
        <taxon>Bacteria</taxon>
        <taxon>Pseudomonadati</taxon>
        <taxon>Pseudomonadota</taxon>
        <taxon>Betaproteobacteria</taxon>
        <taxon>Burkholderiales</taxon>
        <taxon>Comamonadaceae</taxon>
        <taxon>Rhodoferax</taxon>
    </lineage>
</organism>
<name>A0ABU2C7A3_9BURK</name>
<feature type="transmembrane region" description="Helical" evidence="2">
    <location>
        <begin position="129"/>
        <end position="148"/>
    </location>
</feature>
<protein>
    <recommendedName>
        <fullName evidence="5">Protein-glutamine gamma-glutamyltransferase TgpA N-terminal domain-containing protein</fullName>
    </recommendedName>
</protein>